<dbReference type="SUPFAM" id="SSF54695">
    <property type="entry name" value="POZ domain"/>
    <property type="match status" value="1"/>
</dbReference>
<keyword evidence="3" id="KW-1185">Reference proteome</keyword>
<dbReference type="InterPro" id="IPR000210">
    <property type="entry name" value="BTB/POZ_dom"/>
</dbReference>
<dbReference type="PANTHER" id="PTHR47843:SF2">
    <property type="entry name" value="BTB DOMAIN-CONTAINING PROTEIN"/>
    <property type="match status" value="1"/>
</dbReference>
<dbReference type="PANTHER" id="PTHR47843">
    <property type="entry name" value="BTB DOMAIN-CONTAINING PROTEIN-RELATED"/>
    <property type="match status" value="1"/>
</dbReference>
<dbReference type="OrthoDB" id="194443at2759"/>
<gene>
    <name evidence="2" type="ORF">CC86DRAFT_390060</name>
</gene>
<dbReference type="CDD" id="cd18186">
    <property type="entry name" value="BTB_POZ_ZBTB_KLHL-like"/>
    <property type="match status" value="1"/>
</dbReference>
<dbReference type="PROSITE" id="PS50097">
    <property type="entry name" value="BTB"/>
    <property type="match status" value="1"/>
</dbReference>
<evidence type="ECO:0000259" key="1">
    <source>
        <dbReference type="PROSITE" id="PS50097"/>
    </source>
</evidence>
<reference evidence="2" key="1">
    <citation type="journal article" date="2020" name="Stud. Mycol.">
        <title>101 Dothideomycetes genomes: a test case for predicting lifestyles and emergence of pathogens.</title>
        <authorList>
            <person name="Haridas S."/>
            <person name="Albert R."/>
            <person name="Binder M."/>
            <person name="Bloem J."/>
            <person name="Labutti K."/>
            <person name="Salamov A."/>
            <person name="Andreopoulos B."/>
            <person name="Baker S."/>
            <person name="Barry K."/>
            <person name="Bills G."/>
            <person name="Bluhm B."/>
            <person name="Cannon C."/>
            <person name="Castanera R."/>
            <person name="Culley D."/>
            <person name="Daum C."/>
            <person name="Ezra D."/>
            <person name="Gonzalez J."/>
            <person name="Henrissat B."/>
            <person name="Kuo A."/>
            <person name="Liang C."/>
            <person name="Lipzen A."/>
            <person name="Lutzoni F."/>
            <person name="Magnuson J."/>
            <person name="Mondo S."/>
            <person name="Nolan M."/>
            <person name="Ohm R."/>
            <person name="Pangilinan J."/>
            <person name="Park H.-J."/>
            <person name="Ramirez L."/>
            <person name="Alfaro M."/>
            <person name="Sun H."/>
            <person name="Tritt A."/>
            <person name="Yoshinaga Y."/>
            <person name="Zwiers L.-H."/>
            <person name="Turgeon B."/>
            <person name="Goodwin S."/>
            <person name="Spatafora J."/>
            <person name="Crous P."/>
            <person name="Grigoriev I."/>
        </authorList>
    </citation>
    <scope>NUCLEOTIDE SEQUENCE</scope>
    <source>
        <strain evidence="2">CBS 113818</strain>
    </source>
</reference>
<dbReference type="Proteomes" id="UP000799424">
    <property type="component" value="Unassembled WGS sequence"/>
</dbReference>
<accession>A0A6A7AL25</accession>
<evidence type="ECO:0000313" key="2">
    <source>
        <dbReference type="EMBL" id="KAF2833981.1"/>
    </source>
</evidence>
<evidence type="ECO:0000313" key="3">
    <source>
        <dbReference type="Proteomes" id="UP000799424"/>
    </source>
</evidence>
<proteinExistence type="predicted"/>
<name>A0A6A7AL25_9PLEO</name>
<organism evidence="2 3">
    <name type="scientific">Ophiobolus disseminans</name>
    <dbReference type="NCBI Taxonomy" id="1469910"/>
    <lineage>
        <taxon>Eukaryota</taxon>
        <taxon>Fungi</taxon>
        <taxon>Dikarya</taxon>
        <taxon>Ascomycota</taxon>
        <taxon>Pezizomycotina</taxon>
        <taxon>Dothideomycetes</taxon>
        <taxon>Pleosporomycetidae</taxon>
        <taxon>Pleosporales</taxon>
        <taxon>Pleosporineae</taxon>
        <taxon>Phaeosphaeriaceae</taxon>
        <taxon>Ophiobolus</taxon>
    </lineage>
</organism>
<dbReference type="AlphaFoldDB" id="A0A6A7AL25"/>
<dbReference type="Gene3D" id="3.30.710.10">
    <property type="entry name" value="Potassium Channel Kv1.1, Chain A"/>
    <property type="match status" value="1"/>
</dbReference>
<protein>
    <recommendedName>
        <fullName evidence="1">BTB domain-containing protein</fullName>
    </recommendedName>
</protein>
<sequence>MASSNESASKTRGPALGSALVAGTVILDVGPDHVNFCIHKALLEHYSEYFRNALKGPWAEAQKGVIWLGDIDIVPGMRMCSFERHHLTMTVNIFVHWLYTQQLPAESNYQEWLNIIGESYVYSSQDMIKAYAFADRFLIPSFQRAINETIVDYIQSCPISMEICDIPDLVKEAYKSIPSDRPMIQCLVDCHCSHWRNCCAEFRSISGLPYAFEQYTGRSKERLSRCYYEHADDVEATTCGKLHIRYDAEKYFGMFGEEVVCIENCGGVSKCRCEDSHSE</sequence>
<dbReference type="InterPro" id="IPR011333">
    <property type="entry name" value="SKP1/BTB/POZ_sf"/>
</dbReference>
<feature type="domain" description="BTB" evidence="1">
    <location>
        <begin position="23"/>
        <end position="107"/>
    </location>
</feature>
<dbReference type="EMBL" id="MU006216">
    <property type="protein sequence ID" value="KAF2833981.1"/>
    <property type="molecule type" value="Genomic_DNA"/>
</dbReference>